<name>A0A1F5ZQX7_9BACT</name>
<dbReference type="Proteomes" id="UP000177383">
    <property type="component" value="Unassembled WGS sequence"/>
</dbReference>
<sequence>MLYTPHFLTGAAILKLVPNPVIGVPLALASHFLLDMTPHNDFDVKPGASLKSILSKKNKQRNFMLVVMAIDAVLLILSFFWLLLGQNNYWLVIGGGVGISPDALEQSLLLLGKQIPGLQYNFQWRVSRKYGFISYPVVSLAALWILNRV</sequence>
<organism evidence="2 3">
    <name type="scientific">Candidatus Gottesmanbacteria bacterium RIFCSPHIGHO2_01_FULL_39_10</name>
    <dbReference type="NCBI Taxonomy" id="1798375"/>
    <lineage>
        <taxon>Bacteria</taxon>
        <taxon>Candidatus Gottesmaniibacteriota</taxon>
    </lineage>
</organism>
<evidence type="ECO:0000313" key="3">
    <source>
        <dbReference type="Proteomes" id="UP000177383"/>
    </source>
</evidence>
<comment type="caution">
    <text evidence="2">The sequence shown here is derived from an EMBL/GenBank/DDBJ whole genome shotgun (WGS) entry which is preliminary data.</text>
</comment>
<gene>
    <name evidence="2" type="ORF">A2773_06955</name>
</gene>
<dbReference type="STRING" id="1798375.A2773_06955"/>
<accession>A0A1F5ZQX7</accession>
<protein>
    <submittedName>
        <fullName evidence="2">Uncharacterized protein</fullName>
    </submittedName>
</protein>
<keyword evidence="1" id="KW-0472">Membrane</keyword>
<dbReference type="EMBL" id="MFJE01000011">
    <property type="protein sequence ID" value="OGG14811.1"/>
    <property type="molecule type" value="Genomic_DNA"/>
</dbReference>
<feature type="transmembrane region" description="Helical" evidence="1">
    <location>
        <begin position="130"/>
        <end position="146"/>
    </location>
</feature>
<dbReference type="AlphaFoldDB" id="A0A1F5ZQX7"/>
<feature type="transmembrane region" description="Helical" evidence="1">
    <location>
        <begin position="63"/>
        <end position="83"/>
    </location>
</feature>
<reference evidence="2 3" key="1">
    <citation type="journal article" date="2016" name="Nat. Commun.">
        <title>Thousands of microbial genomes shed light on interconnected biogeochemical processes in an aquifer system.</title>
        <authorList>
            <person name="Anantharaman K."/>
            <person name="Brown C.T."/>
            <person name="Hug L.A."/>
            <person name="Sharon I."/>
            <person name="Castelle C.J."/>
            <person name="Probst A.J."/>
            <person name="Thomas B.C."/>
            <person name="Singh A."/>
            <person name="Wilkins M.J."/>
            <person name="Karaoz U."/>
            <person name="Brodie E.L."/>
            <person name="Williams K.H."/>
            <person name="Hubbard S.S."/>
            <person name="Banfield J.F."/>
        </authorList>
    </citation>
    <scope>NUCLEOTIDE SEQUENCE [LARGE SCALE GENOMIC DNA]</scope>
</reference>
<evidence type="ECO:0000256" key="1">
    <source>
        <dbReference type="SAM" id="Phobius"/>
    </source>
</evidence>
<keyword evidence="1" id="KW-1133">Transmembrane helix</keyword>
<keyword evidence="1" id="KW-0812">Transmembrane</keyword>
<evidence type="ECO:0000313" key="2">
    <source>
        <dbReference type="EMBL" id="OGG14811.1"/>
    </source>
</evidence>
<proteinExistence type="predicted"/>